<dbReference type="Proteomes" id="UP000681720">
    <property type="component" value="Unassembled WGS sequence"/>
</dbReference>
<dbReference type="Proteomes" id="UP000681967">
    <property type="component" value="Unassembled WGS sequence"/>
</dbReference>
<proteinExistence type="predicted"/>
<sequence length="88" mass="9855">MSSFRSHYYIQLSARQQRDAMLNVMGKVECNTIHICSTGSLTQTNAGQRSIFFSLGLQKSIFQVEQGIVGGTLRLKHLRTTGSLFFLV</sequence>
<reference evidence="2" key="1">
    <citation type="submission" date="2021-02" db="EMBL/GenBank/DDBJ databases">
        <authorList>
            <person name="Nowell W R."/>
        </authorList>
    </citation>
    <scope>NUCLEOTIDE SEQUENCE</scope>
</reference>
<evidence type="ECO:0000313" key="2">
    <source>
        <dbReference type="EMBL" id="CAF4182607.1"/>
    </source>
</evidence>
<gene>
    <name evidence="1" type="ORF">BYL167_LOCUS17000</name>
    <name evidence="2" type="ORF">GIL414_LOCUS20860</name>
</gene>
<dbReference type="EMBL" id="CAJOBJ010015555">
    <property type="protein sequence ID" value="CAF4182607.1"/>
    <property type="molecule type" value="Genomic_DNA"/>
</dbReference>
<organism evidence="2 3">
    <name type="scientific">Rotaria magnacalcarata</name>
    <dbReference type="NCBI Taxonomy" id="392030"/>
    <lineage>
        <taxon>Eukaryota</taxon>
        <taxon>Metazoa</taxon>
        <taxon>Spiralia</taxon>
        <taxon>Gnathifera</taxon>
        <taxon>Rotifera</taxon>
        <taxon>Eurotatoria</taxon>
        <taxon>Bdelloidea</taxon>
        <taxon>Philodinida</taxon>
        <taxon>Philodinidae</taxon>
        <taxon>Rotaria</taxon>
    </lineage>
</organism>
<protein>
    <submittedName>
        <fullName evidence="2">Uncharacterized protein</fullName>
    </submittedName>
</protein>
<dbReference type="EMBL" id="CAJOBH010006617">
    <property type="protein sequence ID" value="CAF4061633.1"/>
    <property type="molecule type" value="Genomic_DNA"/>
</dbReference>
<evidence type="ECO:0000313" key="1">
    <source>
        <dbReference type="EMBL" id="CAF4061633.1"/>
    </source>
</evidence>
<accession>A0A8S2RTY2</accession>
<evidence type="ECO:0000313" key="3">
    <source>
        <dbReference type="Proteomes" id="UP000681720"/>
    </source>
</evidence>
<name>A0A8S2RTY2_9BILA</name>
<dbReference type="AlphaFoldDB" id="A0A8S2RTY2"/>
<comment type="caution">
    <text evidence="2">The sequence shown here is derived from an EMBL/GenBank/DDBJ whole genome shotgun (WGS) entry which is preliminary data.</text>
</comment>